<protein>
    <recommendedName>
        <fullName evidence="8">Endoribonuclease YbeY</fullName>
        <ecNumber evidence="8">3.1.-.-</ecNumber>
    </recommendedName>
</protein>
<keyword evidence="7 8" id="KW-0862">Zinc</keyword>
<evidence type="ECO:0000256" key="6">
    <source>
        <dbReference type="ARBA" id="ARBA00022801"/>
    </source>
</evidence>
<evidence type="ECO:0000256" key="3">
    <source>
        <dbReference type="ARBA" id="ARBA00022722"/>
    </source>
</evidence>
<sequence length="157" mass="17730">MELFVDLQLATENETALPLLADIEKWVAIAIEAGSDIDREEAELTVRLVDSEESQQLNHDYRGKDKPTNVLSFPFQNPPGITLPLLGDLVICKQVVEKEADEQCKSLNAHWAHMLIHGTLHLLGYDHIIEEEAIEMETLETKLLVELGFPAPYNEQE</sequence>
<dbReference type="Gene3D" id="3.40.390.30">
    <property type="entry name" value="Metalloproteases ('zincins'), catalytic domain"/>
    <property type="match status" value="1"/>
</dbReference>
<dbReference type="InterPro" id="IPR002036">
    <property type="entry name" value="YbeY"/>
</dbReference>
<comment type="cofactor">
    <cofactor evidence="8">
        <name>Zn(2+)</name>
        <dbReference type="ChEBI" id="CHEBI:29105"/>
    </cofactor>
    <text evidence="8">Binds 1 zinc ion.</text>
</comment>
<evidence type="ECO:0000313" key="9">
    <source>
        <dbReference type="EMBL" id="GLS92142.1"/>
    </source>
</evidence>
<feature type="binding site" evidence="8">
    <location>
        <position position="127"/>
    </location>
    <ligand>
        <name>Zn(2+)</name>
        <dbReference type="ChEBI" id="CHEBI:29105"/>
        <note>catalytic</note>
    </ligand>
</feature>
<comment type="similarity">
    <text evidence="1 8">Belongs to the endoribonuclease YbeY family.</text>
</comment>
<feature type="binding site" evidence="8">
    <location>
        <position position="121"/>
    </location>
    <ligand>
        <name>Zn(2+)</name>
        <dbReference type="ChEBI" id="CHEBI:29105"/>
        <note>catalytic</note>
    </ligand>
</feature>
<dbReference type="EC" id="3.1.-.-" evidence="8"/>
<feature type="binding site" evidence="8">
    <location>
        <position position="117"/>
    </location>
    <ligand>
        <name>Zn(2+)</name>
        <dbReference type="ChEBI" id="CHEBI:29105"/>
        <note>catalytic</note>
    </ligand>
</feature>
<evidence type="ECO:0000256" key="5">
    <source>
        <dbReference type="ARBA" id="ARBA00022759"/>
    </source>
</evidence>
<dbReference type="Proteomes" id="UP001157353">
    <property type="component" value="Unassembled WGS sequence"/>
</dbReference>
<reference evidence="10" key="1">
    <citation type="journal article" date="2019" name="Int. J. Syst. Evol. Microbiol.">
        <title>The Global Catalogue of Microorganisms (GCM) 10K type strain sequencing project: providing services to taxonomists for standard genome sequencing and annotation.</title>
        <authorList>
            <consortium name="The Broad Institute Genomics Platform"/>
            <consortium name="The Broad Institute Genome Sequencing Center for Infectious Disease"/>
            <person name="Wu L."/>
            <person name="Ma J."/>
        </authorList>
    </citation>
    <scope>NUCLEOTIDE SEQUENCE [LARGE SCALE GENOMIC DNA]</scope>
    <source>
        <strain evidence="10">NBRC 103166</strain>
    </source>
</reference>
<evidence type="ECO:0000256" key="8">
    <source>
        <dbReference type="HAMAP-Rule" id="MF_00009"/>
    </source>
</evidence>
<dbReference type="HAMAP" id="MF_00009">
    <property type="entry name" value="Endoribonucl_YbeY"/>
    <property type="match status" value="1"/>
</dbReference>
<dbReference type="NCBIfam" id="TIGR00043">
    <property type="entry name" value="rRNA maturation RNase YbeY"/>
    <property type="match status" value="1"/>
</dbReference>
<evidence type="ECO:0000256" key="7">
    <source>
        <dbReference type="ARBA" id="ARBA00022833"/>
    </source>
</evidence>
<comment type="caution">
    <text evidence="9">The sequence shown here is derived from an EMBL/GenBank/DDBJ whole genome shotgun (WGS) entry which is preliminary data.</text>
</comment>
<dbReference type="PROSITE" id="PS01306">
    <property type="entry name" value="UPF0054"/>
    <property type="match status" value="1"/>
</dbReference>
<keyword evidence="8" id="KW-0698">rRNA processing</keyword>
<keyword evidence="6 8" id="KW-0378">Hydrolase</keyword>
<keyword evidence="4 8" id="KW-0479">Metal-binding</keyword>
<comment type="function">
    <text evidence="8">Single strand-specific metallo-endoribonuclease involved in late-stage 70S ribosome quality control and in maturation of the 3' terminus of the 16S rRNA.</text>
</comment>
<evidence type="ECO:0000256" key="2">
    <source>
        <dbReference type="ARBA" id="ARBA00022517"/>
    </source>
</evidence>
<keyword evidence="8" id="KW-0963">Cytoplasm</keyword>
<dbReference type="InterPro" id="IPR020549">
    <property type="entry name" value="YbeY_CS"/>
</dbReference>
<gene>
    <name evidence="8 9" type="primary">ybeY</name>
    <name evidence="9" type="ORF">GCM10007916_32120</name>
</gene>
<dbReference type="EMBL" id="BSPQ01000019">
    <property type="protein sequence ID" value="GLS92142.1"/>
    <property type="molecule type" value="Genomic_DNA"/>
</dbReference>
<organism evidence="9 10">
    <name type="scientific">Psychromonas marina</name>
    <dbReference type="NCBI Taxonomy" id="88364"/>
    <lineage>
        <taxon>Bacteria</taxon>
        <taxon>Pseudomonadati</taxon>
        <taxon>Pseudomonadota</taxon>
        <taxon>Gammaproteobacteria</taxon>
        <taxon>Alteromonadales</taxon>
        <taxon>Psychromonadaceae</taxon>
        <taxon>Psychromonas</taxon>
    </lineage>
</organism>
<evidence type="ECO:0000313" key="10">
    <source>
        <dbReference type="Proteomes" id="UP001157353"/>
    </source>
</evidence>
<evidence type="ECO:0000256" key="1">
    <source>
        <dbReference type="ARBA" id="ARBA00010875"/>
    </source>
</evidence>
<keyword evidence="3 8" id="KW-0540">Nuclease</keyword>
<dbReference type="SUPFAM" id="SSF55486">
    <property type="entry name" value="Metalloproteases ('zincins'), catalytic domain"/>
    <property type="match status" value="1"/>
</dbReference>
<evidence type="ECO:0000256" key="4">
    <source>
        <dbReference type="ARBA" id="ARBA00022723"/>
    </source>
</evidence>
<keyword evidence="10" id="KW-1185">Reference proteome</keyword>
<dbReference type="PANTHER" id="PTHR46986">
    <property type="entry name" value="ENDORIBONUCLEASE YBEY, CHLOROPLASTIC"/>
    <property type="match status" value="1"/>
</dbReference>
<proteinExistence type="inferred from homology"/>
<name>A0ABQ6E455_9GAMM</name>
<comment type="subcellular location">
    <subcellularLocation>
        <location evidence="8">Cytoplasm</location>
    </subcellularLocation>
</comment>
<dbReference type="RefSeq" id="WP_284205238.1">
    <property type="nucleotide sequence ID" value="NZ_BSPQ01000019.1"/>
</dbReference>
<keyword evidence="2 8" id="KW-0690">Ribosome biogenesis</keyword>
<accession>A0ABQ6E455</accession>
<dbReference type="InterPro" id="IPR023091">
    <property type="entry name" value="MetalPrtase_cat_dom_sf_prd"/>
</dbReference>
<dbReference type="PANTHER" id="PTHR46986:SF1">
    <property type="entry name" value="ENDORIBONUCLEASE YBEY, CHLOROPLASTIC"/>
    <property type="match status" value="1"/>
</dbReference>
<keyword evidence="5 8" id="KW-0255">Endonuclease</keyword>
<dbReference type="Pfam" id="PF02130">
    <property type="entry name" value="YbeY"/>
    <property type="match status" value="1"/>
</dbReference>